<keyword evidence="4" id="KW-1185">Reference proteome</keyword>
<dbReference type="Pfam" id="PF02502">
    <property type="entry name" value="LacAB_rpiB"/>
    <property type="match status" value="1"/>
</dbReference>
<comment type="similarity">
    <text evidence="1">Belongs to the LacAB/RpiB family.</text>
</comment>
<dbReference type="InterPro" id="IPR003500">
    <property type="entry name" value="RpiB_LacA_LacB"/>
</dbReference>
<dbReference type="NCBIfam" id="TIGR00689">
    <property type="entry name" value="rpiB_lacA_lacB"/>
    <property type="match status" value="1"/>
</dbReference>
<organism evidence="3 4">
    <name type="scientific">Ureaplasma zalophigenitalium</name>
    <dbReference type="NCBI Taxonomy" id="907723"/>
    <lineage>
        <taxon>Bacteria</taxon>
        <taxon>Bacillati</taxon>
        <taxon>Mycoplasmatota</taxon>
        <taxon>Mycoplasmoidales</taxon>
        <taxon>Mycoplasmoidaceae</taxon>
        <taxon>Ureaplasma</taxon>
    </lineage>
</organism>
<dbReference type="PANTHER" id="PTHR30345">
    <property type="entry name" value="RIBOSE-5-PHOSPHATE ISOMERASE B"/>
    <property type="match status" value="1"/>
</dbReference>
<dbReference type="GO" id="GO:0004751">
    <property type="term" value="F:ribose-5-phosphate isomerase activity"/>
    <property type="evidence" value="ECO:0007669"/>
    <property type="project" value="UniProtKB-EC"/>
</dbReference>
<accession>A0ABT3BNY3</accession>
<evidence type="ECO:0000256" key="1">
    <source>
        <dbReference type="ARBA" id="ARBA00008754"/>
    </source>
</evidence>
<comment type="caution">
    <text evidence="3">The sequence shown here is derived from an EMBL/GenBank/DDBJ whole genome shotgun (WGS) entry which is preliminary data.</text>
</comment>
<dbReference type="InterPro" id="IPR004785">
    <property type="entry name" value="RpiB"/>
</dbReference>
<evidence type="ECO:0000313" key="3">
    <source>
        <dbReference type="EMBL" id="MCV3753822.1"/>
    </source>
</evidence>
<reference evidence="3 4" key="1">
    <citation type="journal article" date="2020" name="Int. J. Syst. Evol. Microbiol.">
        <title>Ureaplasma miroungigenitalium sp. nov. isolated from northern elephant seals (Mirounga angustirostris) and Ureaplasma zalophigenitalium sp. nov. isolated from California sea lions (Zalophus californianus).</title>
        <authorList>
            <person name="Volokhov D.V."/>
            <person name="Gulland F.M."/>
            <person name="Gao Y."/>
            <person name="Chizhikov V.E."/>
        </authorList>
    </citation>
    <scope>NUCLEOTIDE SEQUENCE [LARGE SCALE GENOMIC DNA]</scope>
    <source>
        <strain evidence="3 4">CSL7644-GEN</strain>
    </source>
</reference>
<evidence type="ECO:0000256" key="2">
    <source>
        <dbReference type="ARBA" id="ARBA00023235"/>
    </source>
</evidence>
<dbReference type="Proteomes" id="UP001207252">
    <property type="component" value="Unassembled WGS sequence"/>
</dbReference>
<dbReference type="InterPro" id="IPR036569">
    <property type="entry name" value="RpiB_LacA_LacB_sf"/>
</dbReference>
<dbReference type="EC" id="5.3.1.6" evidence="3"/>
<gene>
    <name evidence="3" type="primary">rpiB</name>
    <name evidence="3" type="ORF">OF365_00260</name>
</gene>
<keyword evidence="2 3" id="KW-0413">Isomerase</keyword>
<proteinExistence type="inferred from homology"/>
<dbReference type="SUPFAM" id="SSF89623">
    <property type="entry name" value="Ribose/Galactose isomerase RpiB/AlsB"/>
    <property type="match status" value="1"/>
</dbReference>
<dbReference type="NCBIfam" id="TIGR01120">
    <property type="entry name" value="rpiB"/>
    <property type="match status" value="1"/>
</dbReference>
<dbReference type="NCBIfam" id="NF004051">
    <property type="entry name" value="PRK05571.1"/>
    <property type="match status" value="1"/>
</dbReference>
<evidence type="ECO:0000313" key="4">
    <source>
        <dbReference type="Proteomes" id="UP001207252"/>
    </source>
</evidence>
<dbReference type="Gene3D" id="3.40.1400.10">
    <property type="entry name" value="Sugar-phosphate isomerase, RpiB/LacA/LacB"/>
    <property type="match status" value="1"/>
</dbReference>
<dbReference type="EMBL" id="JAOXHJ010000001">
    <property type="protein sequence ID" value="MCV3753822.1"/>
    <property type="molecule type" value="Genomic_DNA"/>
</dbReference>
<dbReference type="PIRSF" id="PIRSF005384">
    <property type="entry name" value="RpiB_LacA_B"/>
    <property type="match status" value="1"/>
</dbReference>
<dbReference type="RefSeq" id="WP_263817624.1">
    <property type="nucleotide sequence ID" value="NZ_JAOXHJ010000001.1"/>
</dbReference>
<name>A0ABT3BNY3_9BACT</name>
<dbReference type="PANTHER" id="PTHR30345:SF0">
    <property type="entry name" value="DNA DAMAGE-REPAIR_TOLERATION PROTEIN DRT102"/>
    <property type="match status" value="1"/>
</dbReference>
<protein>
    <submittedName>
        <fullName evidence="3">Ribose 5-phosphate isomerase B</fullName>
        <ecNumber evidence="3">5.3.1.6</ecNumber>
    </submittedName>
</protein>
<sequence>MELNKKIYFGNDHAVYEIKNELVNYLKTLGYVVEDQGSQINDGRVDYPNYAVKVADNVKKDSHSIGVLLCGTGIGMCIAANKVNGIRAALLYNQSSASLAKQHNNANVVCIGAREHSIDEIKKMLKTYLDSEFMHERHEERITLISEYENKQKKK</sequence>